<name>A0AAN9FBB1_CLITE</name>
<protein>
    <recommendedName>
        <fullName evidence="4">Serine-rich protein-like protein</fullName>
    </recommendedName>
</protein>
<dbReference type="PANTHER" id="PTHR33132:SF135">
    <property type="entry name" value="OS02G0799700 PROTEIN"/>
    <property type="match status" value="1"/>
</dbReference>
<evidence type="ECO:0000313" key="3">
    <source>
        <dbReference type="Proteomes" id="UP001359559"/>
    </source>
</evidence>
<accession>A0AAN9FBB1</accession>
<dbReference type="Proteomes" id="UP001359559">
    <property type="component" value="Unassembled WGS sequence"/>
</dbReference>
<evidence type="ECO:0008006" key="4">
    <source>
        <dbReference type="Google" id="ProtNLM"/>
    </source>
</evidence>
<gene>
    <name evidence="2" type="ORF">RJT34_25951</name>
</gene>
<organism evidence="2 3">
    <name type="scientific">Clitoria ternatea</name>
    <name type="common">Butterfly pea</name>
    <dbReference type="NCBI Taxonomy" id="43366"/>
    <lineage>
        <taxon>Eukaryota</taxon>
        <taxon>Viridiplantae</taxon>
        <taxon>Streptophyta</taxon>
        <taxon>Embryophyta</taxon>
        <taxon>Tracheophyta</taxon>
        <taxon>Spermatophyta</taxon>
        <taxon>Magnoliopsida</taxon>
        <taxon>eudicotyledons</taxon>
        <taxon>Gunneridae</taxon>
        <taxon>Pentapetalae</taxon>
        <taxon>rosids</taxon>
        <taxon>fabids</taxon>
        <taxon>Fabales</taxon>
        <taxon>Fabaceae</taxon>
        <taxon>Papilionoideae</taxon>
        <taxon>50 kb inversion clade</taxon>
        <taxon>NPAAA clade</taxon>
        <taxon>indigoferoid/millettioid clade</taxon>
        <taxon>Phaseoleae</taxon>
        <taxon>Clitoria</taxon>
    </lineage>
</organism>
<proteinExistence type="predicted"/>
<feature type="region of interest" description="Disordered" evidence="1">
    <location>
        <begin position="30"/>
        <end position="93"/>
    </location>
</feature>
<feature type="region of interest" description="Disordered" evidence="1">
    <location>
        <begin position="154"/>
        <end position="183"/>
    </location>
</feature>
<comment type="caution">
    <text evidence="2">The sequence shown here is derived from an EMBL/GenBank/DDBJ whole genome shotgun (WGS) entry which is preliminary data.</text>
</comment>
<evidence type="ECO:0000313" key="2">
    <source>
        <dbReference type="EMBL" id="KAK7270643.1"/>
    </source>
</evidence>
<feature type="region of interest" description="Disordered" evidence="1">
    <location>
        <begin position="1"/>
        <end position="20"/>
    </location>
</feature>
<keyword evidence="3" id="KW-1185">Reference proteome</keyword>
<dbReference type="PANTHER" id="PTHR33132">
    <property type="entry name" value="OSJNBB0118P14.9 PROTEIN"/>
    <property type="match status" value="1"/>
</dbReference>
<dbReference type="EMBL" id="JAYKXN010000007">
    <property type="protein sequence ID" value="KAK7270643.1"/>
    <property type="molecule type" value="Genomic_DNA"/>
</dbReference>
<evidence type="ECO:0000256" key="1">
    <source>
        <dbReference type="SAM" id="MobiDB-lite"/>
    </source>
</evidence>
<reference evidence="2 3" key="1">
    <citation type="submission" date="2024-01" db="EMBL/GenBank/DDBJ databases">
        <title>The genomes of 5 underutilized Papilionoideae crops provide insights into root nodulation and disease resistance.</title>
        <authorList>
            <person name="Yuan L."/>
        </authorList>
    </citation>
    <scope>NUCLEOTIDE SEQUENCE [LARGE SCALE GENOMIC DNA]</scope>
    <source>
        <strain evidence="2">LY-2023</strain>
        <tissue evidence="2">Leaf</tissue>
    </source>
</reference>
<sequence length="183" mass="20383">MVSPSSRNETSRRFSSSAFASTSALNFSSSAAASVRVHSRRSSPSSPPSPPSSVRFYAEQREESPRRRSMTVTKKQRHKNAVSPSERRTCLCSPSTHPGSFRCAYHKQLAEQEKASCSNRKLNLRRSAMKNSLVRIGGVEGELVKRTLTTLIRPSSQQLRRREGFQPKPSRLSIMSKAEEQGS</sequence>
<dbReference type="AlphaFoldDB" id="A0AAN9FBB1"/>